<accession>A0A7T7XRX9</accession>
<dbReference type="InterPro" id="IPR058404">
    <property type="entry name" value="DUF8091"/>
</dbReference>
<dbReference type="Pfam" id="PF26351">
    <property type="entry name" value="DUF8091"/>
    <property type="match status" value="1"/>
</dbReference>
<evidence type="ECO:0000313" key="2">
    <source>
        <dbReference type="EMBL" id="QQO11370.1"/>
    </source>
</evidence>
<evidence type="ECO:0000313" key="3">
    <source>
        <dbReference type="Proteomes" id="UP000595917"/>
    </source>
</evidence>
<gene>
    <name evidence="2" type="ORF">JFL75_10505</name>
</gene>
<proteinExistence type="predicted"/>
<evidence type="ECO:0000259" key="1">
    <source>
        <dbReference type="Pfam" id="PF26351"/>
    </source>
</evidence>
<dbReference type="Proteomes" id="UP000595917">
    <property type="component" value="Chromosome"/>
</dbReference>
<dbReference type="SUPFAM" id="SSF46785">
    <property type="entry name" value="Winged helix' DNA-binding domain"/>
    <property type="match status" value="1"/>
</dbReference>
<sequence>MKIQYTGIAGAVEQALEGYVCDGIRENGELIEIQTGSFGPLKHKAPVLAAAAPLRIVHPIVAARYIELFDEAGSLLRRRKSPRKGTPWDLFNALIYAPLLPRTANLCIELAVVETAERRIQDGKGSWRRKGASIEDKILLAVRETIPLSGAGDYIRFIPFKKNEPFTVQTLAEKAGITAGLARKTLYVLFRLELVKRTGKQGNAWVYKRGK</sequence>
<dbReference type="KEGG" id="bhc:JFL75_10505"/>
<name>A0A7T7XRX9_9SPIR</name>
<protein>
    <recommendedName>
        <fullName evidence="1">DUF8091 domain-containing protein</fullName>
    </recommendedName>
</protein>
<organism evidence="2 3">
    <name type="scientific">Breznakiella homolactica</name>
    <dbReference type="NCBI Taxonomy" id="2798577"/>
    <lineage>
        <taxon>Bacteria</taxon>
        <taxon>Pseudomonadati</taxon>
        <taxon>Spirochaetota</taxon>
        <taxon>Spirochaetia</taxon>
        <taxon>Spirochaetales</taxon>
        <taxon>Breznakiellaceae</taxon>
        <taxon>Breznakiella</taxon>
    </lineage>
</organism>
<feature type="domain" description="DUF8091" evidence="1">
    <location>
        <begin position="2"/>
        <end position="147"/>
    </location>
</feature>
<reference evidence="2" key="1">
    <citation type="submission" date="2021-01" db="EMBL/GenBank/DDBJ databases">
        <title>Description of Breznakiella homolactica.</title>
        <authorList>
            <person name="Song Y."/>
            <person name="Brune A."/>
        </authorList>
    </citation>
    <scope>NUCLEOTIDE SEQUENCE</scope>
    <source>
        <strain evidence="2">RmG30</strain>
    </source>
</reference>
<dbReference type="InterPro" id="IPR036390">
    <property type="entry name" value="WH_DNA-bd_sf"/>
</dbReference>
<dbReference type="AlphaFoldDB" id="A0A7T7XRX9"/>
<dbReference type="EMBL" id="CP067089">
    <property type="protein sequence ID" value="QQO11370.1"/>
    <property type="molecule type" value="Genomic_DNA"/>
</dbReference>
<keyword evidence="3" id="KW-1185">Reference proteome</keyword>